<evidence type="ECO:0000256" key="1">
    <source>
        <dbReference type="SAM" id="MobiDB-lite"/>
    </source>
</evidence>
<evidence type="ECO:0000313" key="2">
    <source>
        <dbReference type="EMBL" id="ADE85606.1"/>
    </source>
</evidence>
<proteinExistence type="predicted"/>
<protein>
    <recommendedName>
        <fullName evidence="4">Tetratricopeptide repeat protein</fullName>
    </recommendedName>
</protein>
<dbReference type="STRING" id="272942.RCAP_rcc01861"/>
<reference key="1">
    <citation type="submission" date="2008-12" db="EMBL/GenBank/DDBJ databases">
        <title>Complete genome sequence of Rhodobacter capsulatus SB1003.</title>
        <authorList>
            <person name="Strnad H."/>
            <person name="Lapidus A."/>
            <person name="Vlcek C."/>
            <person name="Ulbrich P."/>
            <person name="Paces J."/>
            <person name="Maltsev N."/>
            <person name="Kumar V."/>
            <person name="Kogan Y."/>
            <person name="Milgram A."/>
            <person name="Rebrekov D."/>
            <person name="Mazur M."/>
            <person name="Cox R."/>
            <person name="Kyrpides N."/>
            <person name="Kolar M."/>
            <person name="Sachova J."/>
            <person name="Ridl J."/>
            <person name="Ivanova N."/>
            <person name="Kapatral V."/>
            <person name="Los T."/>
            <person name="Lykidis A."/>
            <person name="Mikhailova N."/>
            <person name="Reznik G."/>
            <person name="Vasieva O."/>
            <person name="Fonstein M."/>
            <person name="Paces V."/>
            <person name="Haselkorn R."/>
        </authorList>
    </citation>
    <scope>NUCLEOTIDE SEQUENCE</scope>
    <source>
        <strain>SB1003</strain>
    </source>
</reference>
<gene>
    <name evidence="2" type="ordered locus">RCAP_rcc01861</name>
</gene>
<dbReference type="HOGENOM" id="CLU_516526_0_0_5"/>
<evidence type="ECO:0000313" key="3">
    <source>
        <dbReference type="Proteomes" id="UP000002361"/>
    </source>
</evidence>
<evidence type="ECO:0008006" key="4">
    <source>
        <dbReference type="Google" id="ProtNLM"/>
    </source>
</evidence>
<dbReference type="RefSeq" id="WP_013067585.1">
    <property type="nucleotide sequence ID" value="NC_014034.1"/>
</dbReference>
<keyword evidence="3" id="KW-1185">Reference proteome</keyword>
<accession>D5AUG7</accession>
<name>D5AUG7_RHOCB</name>
<organism evidence="2 3">
    <name type="scientific">Rhodobacter capsulatus (strain ATCC BAA-309 / NBRC 16581 / SB1003)</name>
    <dbReference type="NCBI Taxonomy" id="272942"/>
    <lineage>
        <taxon>Bacteria</taxon>
        <taxon>Pseudomonadati</taxon>
        <taxon>Pseudomonadota</taxon>
        <taxon>Alphaproteobacteria</taxon>
        <taxon>Rhodobacterales</taxon>
        <taxon>Rhodobacter group</taxon>
        <taxon>Rhodobacter</taxon>
    </lineage>
</organism>
<dbReference type="EMBL" id="CP001312">
    <property type="protein sequence ID" value="ADE85606.1"/>
    <property type="molecule type" value="Genomic_DNA"/>
</dbReference>
<dbReference type="Proteomes" id="UP000002361">
    <property type="component" value="Chromosome"/>
</dbReference>
<dbReference type="KEGG" id="rcp:RCAP_rcc01861"/>
<feature type="region of interest" description="Disordered" evidence="1">
    <location>
        <begin position="52"/>
        <end position="75"/>
    </location>
</feature>
<reference evidence="2 3" key="2">
    <citation type="journal article" date="2010" name="J. Bacteriol.">
        <title>Complete genome sequence of the photosynthetic purple nonsulfur bacterium Rhodobacter capsulatus SB 1003.</title>
        <authorList>
            <person name="Strnad H."/>
            <person name="Lapidus A."/>
            <person name="Paces J."/>
            <person name="Ulbrich P."/>
            <person name="Vlcek C."/>
            <person name="Paces V."/>
            <person name="Haselkorn R."/>
        </authorList>
    </citation>
    <scope>NUCLEOTIDE SEQUENCE [LARGE SCALE GENOMIC DNA]</scope>
    <source>
        <strain evidence="3">ATCC BAA-309 / NBRC 16581 / SB1003</strain>
    </source>
</reference>
<sequence>MGRMFKAILVLLLAAVLGTLGYAYFGEMTADPVEIRSPVALPDLAPAPAVTPAPAAPAAASPAPQAPAQPAPATEAAGAGLTIDRRLLLALTLGLWPAPPALAEAPMSAIDWLSTSVSGVPLRPGGGSVAVLPPVAGEAPVSGAGMVERIGVASLDSARNADSLGLLPASRLGLPRGLWGATPEVDLAAALRKERLDTLPAVQGFLLELMLAELDPPITPAPEGQNVLFLARIDRLLDLGALDQAMALLEQAEPSDPEIFRRRFDVALLLGEEDHACEIMEKTPAVAPSYPARIFCLARRSKWDAAMLTLGTGRALGQIDSETALLLERFLDDEGADGATDLPPPARPTPLSFRLMEAIGQPMATTTLPVAFAHSDLRANAGWKTQIEAAERLSRMGVLDPNQLLGLYTQDRASASGGVWDRVSLVSQLDAALSASDVARVEQVLPAAWDLMQAQELETAFAAMFAPRLLDLPLTGAARRLALRLALLTGGFETVVQTRPDAAAEEPLLSALARGDTAPVEAQDLLGLTVKRVFDAPPAAVPEAYAGLVPDRLGEALLAAVDDISEGAKGDARRLESGLTLLRKAGFESLARRTALQLIILERRG</sequence>
<dbReference type="AlphaFoldDB" id="D5AUG7"/>
<dbReference type="eggNOG" id="ENOG502Z7WE">
    <property type="taxonomic scope" value="Bacteria"/>
</dbReference>
<dbReference type="GeneID" id="31490737"/>